<dbReference type="InterPro" id="IPR046532">
    <property type="entry name" value="DUF6597"/>
</dbReference>
<dbReference type="Proteomes" id="UP000199013">
    <property type="component" value="Unassembled WGS sequence"/>
</dbReference>
<keyword evidence="6" id="KW-1185">Reference proteome</keyword>
<dbReference type="Pfam" id="PF20240">
    <property type="entry name" value="DUF6597"/>
    <property type="match status" value="1"/>
</dbReference>
<dbReference type="SMART" id="SM00342">
    <property type="entry name" value="HTH_ARAC"/>
    <property type="match status" value="1"/>
</dbReference>
<dbReference type="AlphaFoldDB" id="A0A1C3PB74"/>
<protein>
    <submittedName>
        <fullName evidence="5">Helix-turn-helix, AraC domain-containing protein</fullName>
    </submittedName>
</protein>
<dbReference type="InterPro" id="IPR009057">
    <property type="entry name" value="Homeodomain-like_sf"/>
</dbReference>
<evidence type="ECO:0000259" key="4">
    <source>
        <dbReference type="PROSITE" id="PS01124"/>
    </source>
</evidence>
<dbReference type="PROSITE" id="PS01124">
    <property type="entry name" value="HTH_ARAC_FAMILY_2"/>
    <property type="match status" value="1"/>
</dbReference>
<reference evidence="6" key="1">
    <citation type="submission" date="2016-02" db="EMBL/GenBank/DDBJ databases">
        <authorList>
            <person name="Wibberg D."/>
        </authorList>
    </citation>
    <scope>NUCLEOTIDE SEQUENCE [LARGE SCALE GENOMIC DNA]</scope>
</reference>
<dbReference type="EMBL" id="FLUV01002159">
    <property type="protein sequence ID" value="SBW27059.1"/>
    <property type="molecule type" value="Genomic_DNA"/>
</dbReference>
<keyword evidence="3" id="KW-0804">Transcription</keyword>
<dbReference type="Gene3D" id="1.10.10.60">
    <property type="entry name" value="Homeodomain-like"/>
    <property type="match status" value="1"/>
</dbReference>
<evidence type="ECO:0000313" key="6">
    <source>
        <dbReference type="Proteomes" id="UP000199013"/>
    </source>
</evidence>
<name>A0A1C3PB74_9ACTN</name>
<sequence>MRVQDVGYAELATEMPEVFRCSWHRRGSVPQGANATVLPDACADVVVDQFEAAVLVGPTMAPHRLELKPSVVLRGLRLQPWAIPLLFRTTANELRDQVLSLGDLLGSRLARQVTHDVWCGRVPSCWRTVDTTLWQMNLVKSLLHASSGVVEHTGRSLGVSEREARRTARRLTGLSPRELAQVGRLHRLLPLIDHSDHPLAVVAVDAGFTDQAHMTRVLKLLTGTTPRGLRDERAGVDPWSADRILAEVADLLTGA</sequence>
<dbReference type="PANTHER" id="PTHR46796:SF15">
    <property type="entry name" value="BLL1074 PROTEIN"/>
    <property type="match status" value="1"/>
</dbReference>
<organism evidence="5 6">
    <name type="scientific">Candidatus Protofrankia californiensis</name>
    <dbReference type="NCBI Taxonomy" id="1839754"/>
    <lineage>
        <taxon>Bacteria</taxon>
        <taxon>Bacillati</taxon>
        <taxon>Actinomycetota</taxon>
        <taxon>Actinomycetes</taxon>
        <taxon>Frankiales</taxon>
        <taxon>Frankiaceae</taxon>
        <taxon>Protofrankia</taxon>
    </lineage>
</organism>
<keyword evidence="2" id="KW-0238">DNA-binding</keyword>
<gene>
    <name evidence="5" type="ORF">FDG2_5139</name>
</gene>
<dbReference type="GO" id="GO:0043565">
    <property type="term" value="F:sequence-specific DNA binding"/>
    <property type="evidence" value="ECO:0007669"/>
    <property type="project" value="InterPro"/>
</dbReference>
<dbReference type="Pfam" id="PF12833">
    <property type="entry name" value="HTH_18"/>
    <property type="match status" value="1"/>
</dbReference>
<dbReference type="SUPFAM" id="SSF46689">
    <property type="entry name" value="Homeodomain-like"/>
    <property type="match status" value="1"/>
</dbReference>
<feature type="domain" description="HTH araC/xylS-type" evidence="4">
    <location>
        <begin position="150"/>
        <end position="232"/>
    </location>
</feature>
<dbReference type="InterPro" id="IPR018060">
    <property type="entry name" value="HTH_AraC"/>
</dbReference>
<proteinExistence type="predicted"/>
<dbReference type="InterPro" id="IPR050204">
    <property type="entry name" value="AraC_XylS_family_regulators"/>
</dbReference>
<dbReference type="PANTHER" id="PTHR46796">
    <property type="entry name" value="HTH-TYPE TRANSCRIPTIONAL ACTIVATOR RHAS-RELATED"/>
    <property type="match status" value="1"/>
</dbReference>
<evidence type="ECO:0000256" key="2">
    <source>
        <dbReference type="ARBA" id="ARBA00023125"/>
    </source>
</evidence>
<accession>A0A1C3PB74</accession>
<evidence type="ECO:0000256" key="3">
    <source>
        <dbReference type="ARBA" id="ARBA00023163"/>
    </source>
</evidence>
<evidence type="ECO:0000313" key="5">
    <source>
        <dbReference type="EMBL" id="SBW27059.1"/>
    </source>
</evidence>
<keyword evidence="1" id="KW-0805">Transcription regulation</keyword>
<dbReference type="GO" id="GO:0003700">
    <property type="term" value="F:DNA-binding transcription factor activity"/>
    <property type="evidence" value="ECO:0007669"/>
    <property type="project" value="InterPro"/>
</dbReference>
<evidence type="ECO:0000256" key="1">
    <source>
        <dbReference type="ARBA" id="ARBA00023015"/>
    </source>
</evidence>